<dbReference type="AlphaFoldDB" id="A0A8H7UNR7"/>
<keyword evidence="7" id="KW-0812">Transmembrane</keyword>
<dbReference type="CDD" id="cd11041">
    <property type="entry name" value="CYP503A1-like"/>
    <property type="match status" value="1"/>
</dbReference>
<evidence type="ECO:0000313" key="9">
    <source>
        <dbReference type="Proteomes" id="UP000603453"/>
    </source>
</evidence>
<comment type="caution">
    <text evidence="8">The sequence shown here is derived from an EMBL/GenBank/DDBJ whole genome shotgun (WGS) entry which is preliminary data.</text>
</comment>
<dbReference type="PANTHER" id="PTHR46206">
    <property type="entry name" value="CYTOCHROME P450"/>
    <property type="match status" value="1"/>
</dbReference>
<evidence type="ECO:0000313" key="8">
    <source>
        <dbReference type="EMBL" id="KAG2192891.1"/>
    </source>
</evidence>
<evidence type="ECO:0000256" key="1">
    <source>
        <dbReference type="ARBA" id="ARBA00001971"/>
    </source>
</evidence>
<keyword evidence="6" id="KW-0503">Monooxygenase</keyword>
<dbReference type="GO" id="GO:0016705">
    <property type="term" value="F:oxidoreductase activity, acting on paired donors, with incorporation or reduction of molecular oxygen"/>
    <property type="evidence" value="ECO:0007669"/>
    <property type="project" value="InterPro"/>
</dbReference>
<keyword evidence="7" id="KW-1133">Transmembrane helix</keyword>
<dbReference type="GO" id="GO:0004497">
    <property type="term" value="F:monooxygenase activity"/>
    <property type="evidence" value="ECO:0007669"/>
    <property type="project" value="UniProtKB-KW"/>
</dbReference>
<dbReference type="Gene3D" id="1.10.630.10">
    <property type="entry name" value="Cytochrome P450"/>
    <property type="match status" value="1"/>
</dbReference>
<keyword evidence="5 6" id="KW-0349">Heme</keyword>
<gene>
    <name evidence="8" type="ORF">INT47_012522</name>
</gene>
<keyword evidence="9" id="KW-1185">Reference proteome</keyword>
<evidence type="ECO:0000256" key="4">
    <source>
        <dbReference type="ARBA" id="ARBA00023004"/>
    </source>
</evidence>
<evidence type="ECO:0000256" key="5">
    <source>
        <dbReference type="PIRSR" id="PIRSR602403-1"/>
    </source>
</evidence>
<feature type="transmembrane region" description="Helical" evidence="7">
    <location>
        <begin position="241"/>
        <end position="263"/>
    </location>
</feature>
<dbReference type="EMBL" id="JAEPRD010000262">
    <property type="protein sequence ID" value="KAG2192891.1"/>
    <property type="molecule type" value="Genomic_DNA"/>
</dbReference>
<keyword evidence="4 5" id="KW-0408">Iron</keyword>
<dbReference type="PANTHER" id="PTHR46206:SF7">
    <property type="entry name" value="P450, PUTATIVE (EUROFUNG)-RELATED"/>
    <property type="match status" value="1"/>
</dbReference>
<dbReference type="GO" id="GO:0020037">
    <property type="term" value="F:heme binding"/>
    <property type="evidence" value="ECO:0007669"/>
    <property type="project" value="InterPro"/>
</dbReference>
<dbReference type="SUPFAM" id="SSF48264">
    <property type="entry name" value="Cytochrome P450"/>
    <property type="match status" value="1"/>
</dbReference>
<keyword evidence="3 5" id="KW-0479">Metal-binding</keyword>
<evidence type="ECO:0000256" key="6">
    <source>
        <dbReference type="RuleBase" id="RU000461"/>
    </source>
</evidence>
<evidence type="ECO:0008006" key="10">
    <source>
        <dbReference type="Google" id="ProtNLM"/>
    </source>
</evidence>
<dbReference type="InterPro" id="IPR017972">
    <property type="entry name" value="Cyt_P450_CS"/>
</dbReference>
<dbReference type="OrthoDB" id="1844152at2759"/>
<dbReference type="Proteomes" id="UP000603453">
    <property type="component" value="Unassembled WGS sequence"/>
</dbReference>
<feature type="binding site" description="axial binding residue" evidence="5">
    <location>
        <position position="475"/>
    </location>
    <ligand>
        <name>heme</name>
        <dbReference type="ChEBI" id="CHEBI:30413"/>
    </ligand>
    <ligandPart>
        <name>Fe</name>
        <dbReference type="ChEBI" id="CHEBI:18248"/>
    </ligandPart>
</feature>
<accession>A0A8H7UNR7</accession>
<dbReference type="InterPro" id="IPR036396">
    <property type="entry name" value="Cyt_P450_sf"/>
</dbReference>
<evidence type="ECO:0000256" key="3">
    <source>
        <dbReference type="ARBA" id="ARBA00022723"/>
    </source>
</evidence>
<keyword evidence="6" id="KW-0560">Oxidoreductase</keyword>
<evidence type="ECO:0000256" key="2">
    <source>
        <dbReference type="ARBA" id="ARBA00010617"/>
    </source>
</evidence>
<name>A0A8H7UNR7_9FUNG</name>
<proteinExistence type="inferred from homology"/>
<dbReference type="PROSITE" id="PS00086">
    <property type="entry name" value="CYTOCHROME_P450"/>
    <property type="match status" value="1"/>
</dbReference>
<dbReference type="PRINTS" id="PR00465">
    <property type="entry name" value="EP450IV"/>
</dbReference>
<organism evidence="8 9">
    <name type="scientific">Mucor saturninus</name>
    <dbReference type="NCBI Taxonomy" id="64648"/>
    <lineage>
        <taxon>Eukaryota</taxon>
        <taxon>Fungi</taxon>
        <taxon>Fungi incertae sedis</taxon>
        <taxon>Mucoromycota</taxon>
        <taxon>Mucoromycotina</taxon>
        <taxon>Mucoromycetes</taxon>
        <taxon>Mucorales</taxon>
        <taxon>Mucorineae</taxon>
        <taxon>Mucoraceae</taxon>
        <taxon>Mucor</taxon>
    </lineage>
</organism>
<protein>
    <recommendedName>
        <fullName evidence="10">Cytochrome P450</fullName>
    </recommendedName>
</protein>
<comment type="similarity">
    <text evidence="2 6">Belongs to the cytochrome P450 family.</text>
</comment>
<sequence>MIFESAKKVISYPSNKFTNFMKNECITLSAAATITFILWRLYKRSNRKSCAYDPSLLPPLIKGGFPFLGNLLALQENPGQYLDKVRDSAGPCFRLKIPGQGNLVVVTGPLIGEVMKSSKNFNFNRGIEVLIPSAKVVKASYQHKFVVEQIGPREKHPIIYPIRHNFRENQIDVFSERIQSSLKKALDKELTLQQGEQKSVNILNLLTVIISYISCPCFAGSKVGSNEELIAGMATFTRKIIKAGVFLSILPLGTGSFFVRNFLSVEHEMDLIMKLLVPELQKIRSGEVGDNYEVTFATMALNLPKEDGTLRTVEDAAYHFNGIALASIHTTSHFASFALHELACRPSLVEDLRKEIATLGNDKTPESVATLDLMDSFFREVLRCNVDYLGMHHLSLQDTVMSSGHIIPKGSLVVGAVEQAHRDNRLLSVDEDTGEICLGASPLDVFDGYRFLDRKMKSTAIGLDHLVFGIGPHACPGRYFAANEIKYVIAEMLVRYNIRTKSGKRAKDNVLLGMTRFPPLEHLVFEGL</sequence>
<comment type="cofactor">
    <cofactor evidence="1 5">
        <name>heme</name>
        <dbReference type="ChEBI" id="CHEBI:30413"/>
    </cofactor>
</comment>
<evidence type="ECO:0000256" key="7">
    <source>
        <dbReference type="SAM" id="Phobius"/>
    </source>
</evidence>
<dbReference type="Pfam" id="PF00067">
    <property type="entry name" value="p450"/>
    <property type="match status" value="2"/>
</dbReference>
<dbReference type="InterPro" id="IPR001128">
    <property type="entry name" value="Cyt_P450"/>
</dbReference>
<reference evidence="8" key="1">
    <citation type="submission" date="2020-12" db="EMBL/GenBank/DDBJ databases">
        <title>Metabolic potential, ecology and presence of endohyphal bacteria is reflected in genomic diversity of Mucoromycotina.</title>
        <authorList>
            <person name="Muszewska A."/>
            <person name="Okrasinska A."/>
            <person name="Steczkiewicz K."/>
            <person name="Drgas O."/>
            <person name="Orlowska M."/>
            <person name="Perlinska-Lenart U."/>
            <person name="Aleksandrzak-Piekarczyk T."/>
            <person name="Szatraj K."/>
            <person name="Zielenkiewicz U."/>
            <person name="Pilsyk S."/>
            <person name="Malc E."/>
            <person name="Mieczkowski P."/>
            <person name="Kruszewska J.S."/>
            <person name="Biernat P."/>
            <person name="Pawlowska J."/>
        </authorList>
    </citation>
    <scope>NUCLEOTIDE SEQUENCE</scope>
    <source>
        <strain evidence="8">WA0000017839</strain>
    </source>
</reference>
<dbReference type="InterPro" id="IPR002403">
    <property type="entry name" value="Cyt_P450_E_grp-IV"/>
</dbReference>
<keyword evidence="7" id="KW-0472">Membrane</keyword>
<dbReference type="GO" id="GO:0005506">
    <property type="term" value="F:iron ion binding"/>
    <property type="evidence" value="ECO:0007669"/>
    <property type="project" value="InterPro"/>
</dbReference>
<feature type="transmembrane region" description="Helical" evidence="7">
    <location>
        <begin position="20"/>
        <end position="39"/>
    </location>
</feature>